<protein>
    <submittedName>
        <fullName evidence="5">L-alanine-DL-glutamate epimerase</fullName>
    </submittedName>
</protein>
<evidence type="ECO:0000256" key="3">
    <source>
        <dbReference type="ARBA" id="ARBA00022842"/>
    </source>
</evidence>
<gene>
    <name evidence="5" type="ORF">SAMN04488561_1555</name>
</gene>
<dbReference type="InterPro" id="IPR018110">
    <property type="entry name" value="Mandel_Rmase/mucon_lact_enz_CS"/>
</dbReference>
<dbReference type="SFLD" id="SFLDS00001">
    <property type="entry name" value="Enolase"/>
    <property type="match status" value="1"/>
</dbReference>
<dbReference type="InterPro" id="IPR013341">
    <property type="entry name" value="Mandelate_racemase_N_dom"/>
</dbReference>
<keyword evidence="3" id="KW-0460">Magnesium</keyword>
<evidence type="ECO:0000259" key="4">
    <source>
        <dbReference type="SMART" id="SM00922"/>
    </source>
</evidence>
<dbReference type="GO" id="GO:0016052">
    <property type="term" value="P:carbohydrate catabolic process"/>
    <property type="evidence" value="ECO:0007669"/>
    <property type="project" value="TreeGrafter"/>
</dbReference>
<dbReference type="GO" id="GO:0016836">
    <property type="term" value="F:hydro-lyase activity"/>
    <property type="evidence" value="ECO:0007669"/>
    <property type="project" value="TreeGrafter"/>
</dbReference>
<dbReference type="Gene3D" id="3.30.390.10">
    <property type="entry name" value="Enolase-like, N-terminal domain"/>
    <property type="match status" value="1"/>
</dbReference>
<dbReference type="STRING" id="561176.SAMN04488561_1555"/>
<dbReference type="SMART" id="SM00922">
    <property type="entry name" value="MR_MLE"/>
    <property type="match status" value="1"/>
</dbReference>
<evidence type="ECO:0000256" key="1">
    <source>
        <dbReference type="ARBA" id="ARBA00001946"/>
    </source>
</evidence>
<dbReference type="InterPro" id="IPR036849">
    <property type="entry name" value="Enolase-like_C_sf"/>
</dbReference>
<dbReference type="InterPro" id="IPR029017">
    <property type="entry name" value="Enolase-like_N"/>
</dbReference>
<dbReference type="Pfam" id="PF02746">
    <property type="entry name" value="MR_MLE_N"/>
    <property type="match status" value="1"/>
</dbReference>
<organism evidence="5 6">
    <name type="scientific">Jiangella alba</name>
    <dbReference type="NCBI Taxonomy" id="561176"/>
    <lineage>
        <taxon>Bacteria</taxon>
        <taxon>Bacillati</taxon>
        <taxon>Actinomycetota</taxon>
        <taxon>Actinomycetes</taxon>
        <taxon>Jiangellales</taxon>
        <taxon>Jiangellaceae</taxon>
        <taxon>Jiangella</taxon>
    </lineage>
</organism>
<dbReference type="SFLD" id="SFLDG00179">
    <property type="entry name" value="mandelate_racemase"/>
    <property type="match status" value="1"/>
</dbReference>
<dbReference type="GO" id="GO:0009063">
    <property type="term" value="P:amino acid catabolic process"/>
    <property type="evidence" value="ECO:0007669"/>
    <property type="project" value="InterPro"/>
</dbReference>
<dbReference type="GO" id="GO:0000287">
    <property type="term" value="F:magnesium ion binding"/>
    <property type="evidence" value="ECO:0007669"/>
    <property type="project" value="TreeGrafter"/>
</dbReference>
<dbReference type="InterPro" id="IPR029065">
    <property type="entry name" value="Enolase_C-like"/>
</dbReference>
<evidence type="ECO:0000313" key="6">
    <source>
        <dbReference type="Proteomes" id="UP000181980"/>
    </source>
</evidence>
<dbReference type="PANTHER" id="PTHR13794:SF58">
    <property type="entry name" value="MITOCHONDRIAL ENOLASE SUPERFAMILY MEMBER 1"/>
    <property type="match status" value="1"/>
</dbReference>
<evidence type="ECO:0000313" key="5">
    <source>
        <dbReference type="EMBL" id="SEE50973.1"/>
    </source>
</evidence>
<dbReference type="InterPro" id="IPR046945">
    <property type="entry name" value="RHMD-like"/>
</dbReference>
<keyword evidence="2" id="KW-0479">Metal-binding</keyword>
<sequence length="367" mass="39067">MTTRDKLRIVEAQAWLCDVPVETVRTDAVQSFVKQETILVTVRTADGVTGTGYSYTIGTGGAAVLSLLRESLLGLLVGMDAGRPEEVWSTLHAATRATTVGAITALALAAVDTAVWDARCRAIGLPLWVAAGGARPRVPLYDTEGGWLHLSADELVTQASEAKRRGLHGVKVKVGKPHAGEDAERLRAVREAVGPDLHLMVDANQSMTAAEAIRRAALFEPLDLFWLEEPLPADDVAGHRRLARSTTIPVAVGESMYSVGHFRAYLAAEAAGIVQVDVARVGGITPWLKVAHLAEAFNVQVAPHFLMELHVSLACAVPNGLYVEHIPQLRAVTTGEMGIADGNAVAPSEPGLGIAWDLDALDRLRVA</sequence>
<dbReference type="RefSeq" id="WP_216094173.1">
    <property type="nucleotide sequence ID" value="NZ_FNUC01000003.1"/>
</dbReference>
<dbReference type="PROSITE" id="PS00909">
    <property type="entry name" value="MR_MLE_2"/>
    <property type="match status" value="1"/>
</dbReference>
<dbReference type="SUPFAM" id="SSF51604">
    <property type="entry name" value="Enolase C-terminal domain-like"/>
    <property type="match status" value="1"/>
</dbReference>
<evidence type="ECO:0000256" key="2">
    <source>
        <dbReference type="ARBA" id="ARBA00022723"/>
    </source>
</evidence>
<feature type="domain" description="Mandelate racemase/muconate lactonizing enzyme C-terminal" evidence="4">
    <location>
        <begin position="152"/>
        <end position="249"/>
    </location>
</feature>
<dbReference type="SUPFAM" id="SSF54826">
    <property type="entry name" value="Enolase N-terminal domain-like"/>
    <property type="match status" value="1"/>
</dbReference>
<keyword evidence="6" id="KW-1185">Reference proteome</keyword>
<dbReference type="Gene3D" id="3.20.20.120">
    <property type="entry name" value="Enolase-like C-terminal domain"/>
    <property type="match status" value="1"/>
</dbReference>
<accession>A0A1H5JEJ4</accession>
<dbReference type="AlphaFoldDB" id="A0A1H5JEJ4"/>
<comment type="cofactor">
    <cofactor evidence="1">
        <name>Mg(2+)</name>
        <dbReference type="ChEBI" id="CHEBI:18420"/>
    </cofactor>
</comment>
<name>A0A1H5JEJ4_9ACTN</name>
<reference evidence="6" key="1">
    <citation type="submission" date="2016-10" db="EMBL/GenBank/DDBJ databases">
        <authorList>
            <person name="Varghese N."/>
            <person name="Submissions S."/>
        </authorList>
    </citation>
    <scope>NUCLEOTIDE SEQUENCE [LARGE SCALE GENOMIC DNA]</scope>
    <source>
        <strain evidence="6">DSM 45237</strain>
    </source>
</reference>
<dbReference type="EMBL" id="FNUC01000003">
    <property type="protein sequence ID" value="SEE50973.1"/>
    <property type="molecule type" value="Genomic_DNA"/>
</dbReference>
<dbReference type="InterPro" id="IPR013342">
    <property type="entry name" value="Mandelate_racemase_C"/>
</dbReference>
<dbReference type="PANTHER" id="PTHR13794">
    <property type="entry name" value="ENOLASE SUPERFAMILY, MANDELATE RACEMASE"/>
    <property type="match status" value="1"/>
</dbReference>
<proteinExistence type="predicted"/>
<dbReference type="CDD" id="cd03316">
    <property type="entry name" value="MR_like"/>
    <property type="match status" value="1"/>
</dbReference>
<dbReference type="Proteomes" id="UP000181980">
    <property type="component" value="Unassembled WGS sequence"/>
</dbReference>
<dbReference type="Pfam" id="PF13378">
    <property type="entry name" value="MR_MLE_C"/>
    <property type="match status" value="1"/>
</dbReference>